<gene>
    <name evidence="1" type="ORF">LTSEWAN_2475</name>
</gene>
<organism evidence="1 2">
    <name type="scientific">Salmonella enterica subsp. enterica serovar Wandsworth str. A4-580</name>
    <dbReference type="NCBI Taxonomy" id="913086"/>
    <lineage>
        <taxon>Bacteria</taxon>
        <taxon>Pseudomonadati</taxon>
        <taxon>Pseudomonadota</taxon>
        <taxon>Gammaproteobacteria</taxon>
        <taxon>Enterobacterales</taxon>
        <taxon>Enterobacteriaceae</taxon>
        <taxon>Salmonella</taxon>
    </lineage>
</organism>
<comment type="caution">
    <text evidence="1">The sequence shown here is derived from an EMBL/GenBank/DDBJ whole genome shotgun (WGS) entry which is preliminary data.</text>
</comment>
<protein>
    <submittedName>
        <fullName evidence="1">Uncharacterized protein</fullName>
    </submittedName>
</protein>
<dbReference type="EMBL" id="AFCX01000841">
    <property type="protein sequence ID" value="EHD03311.1"/>
    <property type="molecule type" value="Genomic_DNA"/>
</dbReference>
<reference evidence="1 2" key="1">
    <citation type="journal article" date="2011" name="BMC Genomics">
        <title>Genome sequencing reveals diversification of virulence factor content and possible host adaptation in distinct subpopulations of Salmonella enterica.</title>
        <authorList>
            <person name="den Bakker H.C."/>
            <person name="Moreno Switt A.I."/>
            <person name="Govoni G."/>
            <person name="Cummings C.A."/>
            <person name="Ranieri M.L."/>
            <person name="Degoricija L."/>
            <person name="Hoelzer K."/>
            <person name="Rodriguez-Rivera L.D."/>
            <person name="Brown S."/>
            <person name="Bolchacova E."/>
            <person name="Furtado M.R."/>
            <person name="Wiedmann M."/>
        </authorList>
    </citation>
    <scope>NUCLEOTIDE SEQUENCE [LARGE SCALE GENOMIC DNA]</scope>
    <source>
        <strain evidence="1 2">A4-580</strain>
    </source>
</reference>
<evidence type="ECO:0000313" key="1">
    <source>
        <dbReference type="EMBL" id="EHD03311.1"/>
    </source>
</evidence>
<feature type="non-terminal residue" evidence="1">
    <location>
        <position position="35"/>
    </location>
</feature>
<accession>G5SBE5</accession>
<name>G5SBE5_SALET</name>
<sequence length="35" mass="3724">MSTGKTICRMALITISSRHGESEIQASMMAKPVTG</sequence>
<proteinExistence type="predicted"/>
<evidence type="ECO:0000313" key="2">
    <source>
        <dbReference type="Proteomes" id="UP000003536"/>
    </source>
</evidence>
<dbReference type="Proteomes" id="UP000003536">
    <property type="component" value="Unassembled WGS sequence"/>
</dbReference>
<dbReference type="AlphaFoldDB" id="G5SBE5"/>